<dbReference type="SUPFAM" id="SSF48452">
    <property type="entry name" value="TPR-like"/>
    <property type="match status" value="1"/>
</dbReference>
<dbReference type="RefSeq" id="WP_277278499.1">
    <property type="nucleotide sequence ID" value="NZ_JAROCY010000011.1"/>
</dbReference>
<dbReference type="EMBL" id="JAROCY010000011">
    <property type="protein sequence ID" value="MDF8334133.1"/>
    <property type="molecule type" value="Genomic_DNA"/>
</dbReference>
<evidence type="ECO:0000313" key="3">
    <source>
        <dbReference type="EMBL" id="MDF8334133.1"/>
    </source>
</evidence>
<feature type="domain" description="CHAT" evidence="2">
    <location>
        <begin position="681"/>
        <end position="1007"/>
    </location>
</feature>
<dbReference type="Proteomes" id="UP001222770">
    <property type="component" value="Unassembled WGS sequence"/>
</dbReference>
<proteinExistence type="predicted"/>
<sequence length="1041" mass="110386">MTRRLSSGASLLSLALLAAATAFAPAWAQGQPLSVRNSFRVGNAGVLCTAQNAADDNRLSGMFDRSYRLTCRDAAGAVGSLVALHREAPLGAVPNGMGVKELACGEVAPFRLEQVGAVLAQACRDQQTRVDYRRYLVRRDGVTWVVEGLSGYDPVLRLALASVLADKPVPGEIHVATTEVSDPAALARIQAGQLDRLGARNEGYLRNNGGHFAESAEFFQSLAARSRAAQGTALAEALANEGLQQSNLGAFGTAARLFEESSRALRPGDGLTQRLLRNYRAIDKLNQQDPQGAIAALATPVEPVAASFDLAKLAVGEIDLPLAEQINRENAALKRLGGIDPGLTSAERAAILDAQALALTGAAARTQGRLDDARGALTTADRQLQAIHGGRVISTRWLQSEIAIELALAAEAQGHKADASGSFDRAIAILAEAFPQSPALLTARARKAAFLARNGDAAGARTLFASVIDESAAIPDSGASLRDLLGPYFAVLSADTGSGAAADLFTAAQVLQRPGVAQTQAVLAREFSEGNDDASAMFRLSVARSREIARTEVEVARLSAIAAPTDREADSLKRQQELLDSLRQDQTALVSTLSAYPRYKVLAPQRVALTELQQALRPGEAYYKLIAVDEDLYALYVDSGAARAYKVDLTRSELGRQVQALRDSIVKIENGRQVNYPFDVELSRKLYVKLFGPVDASLPPVRHLIFEPDAAMLQLPPSVLVTADKGVADYLKRSEAADADPFDFTGVEWLGRNREVSIAVSPRGFLDIRKLAPSHAARPYLGVGHNAIPQARPVAAVADECDWPLATWQHPISSDELLFAQKRMGPGSMVLTDKAFSDSNLLGAPQLNQYRVLHFATHGLVTAPRADCPARPALVTSFGDQGSDGLLSFREIFDLKLDADLVILSACDTAGMASVSASLEAGVATGGNYALDGLVRAFVGAGARSVVASHWPVPDDFDATKRLIAGMIDTTPGKPLAGALMEAEQKLMDDPRTSHPFYWAAFIVLGDGAKPLMAGTATAVDVGDAARMPTGAVNLSNAPAR</sequence>
<gene>
    <name evidence="3" type="ORF">POM99_13040</name>
</gene>
<accession>A0ABT6CKQ5</accession>
<organism evidence="3 4">
    <name type="scientific">Novosphingobium cyanobacteriorum</name>
    <dbReference type="NCBI Taxonomy" id="3024215"/>
    <lineage>
        <taxon>Bacteria</taxon>
        <taxon>Pseudomonadati</taxon>
        <taxon>Pseudomonadota</taxon>
        <taxon>Alphaproteobacteria</taxon>
        <taxon>Sphingomonadales</taxon>
        <taxon>Sphingomonadaceae</taxon>
        <taxon>Novosphingobium</taxon>
    </lineage>
</organism>
<evidence type="ECO:0000256" key="1">
    <source>
        <dbReference type="SAM" id="SignalP"/>
    </source>
</evidence>
<feature type="signal peptide" evidence="1">
    <location>
        <begin position="1"/>
        <end position="28"/>
    </location>
</feature>
<reference evidence="3 4" key="1">
    <citation type="submission" date="2023-03" db="EMBL/GenBank/DDBJ databases">
        <title>Novosphingobium cyanobacteriorum sp. nov., isolated from a eutrophic reservoir during the Microcystis bloom period.</title>
        <authorList>
            <person name="Kang M."/>
            <person name="Le V."/>
            <person name="Ko S.-R."/>
            <person name="Lee S.-A."/>
            <person name="Ahn C.-Y."/>
        </authorList>
    </citation>
    <scope>NUCLEOTIDE SEQUENCE [LARGE SCALE GENOMIC DNA]</scope>
    <source>
        <strain evidence="3 4">HBC54</strain>
    </source>
</reference>
<evidence type="ECO:0000313" key="4">
    <source>
        <dbReference type="Proteomes" id="UP001222770"/>
    </source>
</evidence>
<keyword evidence="1" id="KW-0732">Signal</keyword>
<dbReference type="InterPro" id="IPR024983">
    <property type="entry name" value="CHAT_dom"/>
</dbReference>
<evidence type="ECO:0000259" key="2">
    <source>
        <dbReference type="Pfam" id="PF12770"/>
    </source>
</evidence>
<protein>
    <submittedName>
        <fullName evidence="3">CHAT domain-containing protein</fullName>
    </submittedName>
</protein>
<feature type="chain" id="PRO_5046115366" evidence="1">
    <location>
        <begin position="29"/>
        <end position="1041"/>
    </location>
</feature>
<name>A0ABT6CKQ5_9SPHN</name>
<keyword evidence="4" id="KW-1185">Reference proteome</keyword>
<dbReference type="Pfam" id="PF12770">
    <property type="entry name" value="CHAT"/>
    <property type="match status" value="1"/>
</dbReference>
<dbReference type="InterPro" id="IPR011990">
    <property type="entry name" value="TPR-like_helical_dom_sf"/>
</dbReference>
<comment type="caution">
    <text evidence="3">The sequence shown here is derived from an EMBL/GenBank/DDBJ whole genome shotgun (WGS) entry which is preliminary data.</text>
</comment>